<name>A0A8J7GL31_9ACTN</name>
<dbReference type="PANTHER" id="PTHR35400">
    <property type="entry name" value="SLR1083 PROTEIN"/>
    <property type="match status" value="1"/>
</dbReference>
<keyword evidence="2" id="KW-0255">Endonuclease</keyword>
<dbReference type="Pfam" id="PF05685">
    <property type="entry name" value="Uma2"/>
    <property type="match status" value="1"/>
</dbReference>
<evidence type="ECO:0000259" key="1">
    <source>
        <dbReference type="Pfam" id="PF05685"/>
    </source>
</evidence>
<feature type="domain" description="Putative restriction endonuclease" evidence="1">
    <location>
        <begin position="30"/>
        <end position="185"/>
    </location>
</feature>
<dbReference type="InterPro" id="IPR012296">
    <property type="entry name" value="Nuclease_put_TT1808"/>
</dbReference>
<dbReference type="EMBL" id="JADOUF010000001">
    <property type="protein sequence ID" value="MBG6138877.1"/>
    <property type="molecule type" value="Genomic_DNA"/>
</dbReference>
<keyword evidence="2" id="KW-0540">Nuclease</keyword>
<dbReference type="GO" id="GO:0004519">
    <property type="term" value="F:endonuclease activity"/>
    <property type="evidence" value="ECO:0007669"/>
    <property type="project" value="UniProtKB-KW"/>
</dbReference>
<dbReference type="Proteomes" id="UP000622552">
    <property type="component" value="Unassembled WGS sequence"/>
</dbReference>
<gene>
    <name evidence="2" type="ORF">IW245_005071</name>
</gene>
<dbReference type="AlphaFoldDB" id="A0A8J7GL31"/>
<dbReference type="PANTHER" id="PTHR35400:SF3">
    <property type="entry name" value="SLL1072 PROTEIN"/>
    <property type="match status" value="1"/>
</dbReference>
<sequence length="191" mass="21662">MTQRVWDFDRITPEAGREAVALITRRWRPEDLSALPRTDDRYEILRGKLLVTKAASEEHQSWCAWAHDALRAAAPHGWRVHWSLGIAIDDDRLIPDLLVLSPEAPGAHRAYNLVTPALVVEVESDGTKGVDRTGKHEAYAFAGIRAYWRIERTGVLHVYRLQGSEYTEERVLRPGESATLDWPFPVTVSMP</sequence>
<dbReference type="RefSeq" id="WP_197005586.1">
    <property type="nucleotide sequence ID" value="NZ_BONS01000009.1"/>
</dbReference>
<dbReference type="Gene3D" id="3.90.1570.10">
    <property type="entry name" value="tt1808, chain A"/>
    <property type="match status" value="1"/>
</dbReference>
<reference evidence="2" key="1">
    <citation type="submission" date="2020-11" db="EMBL/GenBank/DDBJ databases">
        <title>Sequencing the genomes of 1000 actinobacteria strains.</title>
        <authorList>
            <person name="Klenk H.-P."/>
        </authorList>
    </citation>
    <scope>NUCLEOTIDE SEQUENCE</scope>
    <source>
        <strain evidence="2">DSM 45356</strain>
    </source>
</reference>
<accession>A0A8J7GL31</accession>
<proteinExistence type="predicted"/>
<keyword evidence="3" id="KW-1185">Reference proteome</keyword>
<evidence type="ECO:0000313" key="2">
    <source>
        <dbReference type="EMBL" id="MBG6138877.1"/>
    </source>
</evidence>
<dbReference type="SUPFAM" id="SSF52980">
    <property type="entry name" value="Restriction endonuclease-like"/>
    <property type="match status" value="1"/>
</dbReference>
<keyword evidence="2" id="KW-0378">Hydrolase</keyword>
<dbReference type="InterPro" id="IPR011335">
    <property type="entry name" value="Restrct_endonuc-II-like"/>
</dbReference>
<dbReference type="CDD" id="cd06260">
    <property type="entry name" value="DUF820-like"/>
    <property type="match status" value="1"/>
</dbReference>
<comment type="caution">
    <text evidence="2">The sequence shown here is derived from an EMBL/GenBank/DDBJ whole genome shotgun (WGS) entry which is preliminary data.</text>
</comment>
<protein>
    <submittedName>
        <fullName evidence="2">Uma2 family endonuclease</fullName>
    </submittedName>
</protein>
<dbReference type="InterPro" id="IPR008538">
    <property type="entry name" value="Uma2"/>
</dbReference>
<organism evidence="2 3">
    <name type="scientific">Longispora fulva</name>
    <dbReference type="NCBI Taxonomy" id="619741"/>
    <lineage>
        <taxon>Bacteria</taxon>
        <taxon>Bacillati</taxon>
        <taxon>Actinomycetota</taxon>
        <taxon>Actinomycetes</taxon>
        <taxon>Micromonosporales</taxon>
        <taxon>Micromonosporaceae</taxon>
        <taxon>Longispora</taxon>
    </lineage>
</organism>
<evidence type="ECO:0000313" key="3">
    <source>
        <dbReference type="Proteomes" id="UP000622552"/>
    </source>
</evidence>